<dbReference type="GO" id="GO:0004591">
    <property type="term" value="F:oxoglutarate dehydrogenase (succinyl-transferring) activity"/>
    <property type="evidence" value="ECO:0007669"/>
    <property type="project" value="UniProtKB-EC"/>
</dbReference>
<comment type="cofactor">
    <cofactor evidence="1">
        <name>thiamine diphosphate</name>
        <dbReference type="ChEBI" id="CHEBI:58937"/>
    </cofactor>
</comment>
<keyword evidence="4" id="KW-0786">Thiamine pyrophosphate</keyword>
<name>A0A3B8WMC8_MARNT</name>
<protein>
    <recommendedName>
        <fullName evidence="2">oxoglutarate dehydrogenase (succinyl-transferring)</fullName>
        <ecNumber evidence="2">1.2.4.2</ecNumber>
    </recommendedName>
</protein>
<proteinExistence type="predicted"/>
<dbReference type="PANTHER" id="PTHR23152:SF4">
    <property type="entry name" value="2-OXOADIPATE DEHYDROGENASE COMPLEX COMPONENT E1"/>
    <property type="match status" value="1"/>
</dbReference>
<dbReference type="EC" id="1.2.4.2" evidence="2"/>
<evidence type="ECO:0000256" key="2">
    <source>
        <dbReference type="ARBA" id="ARBA00012280"/>
    </source>
</evidence>
<accession>A0A3B8WMC8</accession>
<dbReference type="Pfam" id="PF00676">
    <property type="entry name" value="E1_dh"/>
    <property type="match status" value="1"/>
</dbReference>
<evidence type="ECO:0000256" key="1">
    <source>
        <dbReference type="ARBA" id="ARBA00001964"/>
    </source>
</evidence>
<sequence length="156" mass="17547">NGDDPDAVLFAVRLAYDFRTTFDKDVVIDLIGYRRLGHNEADEPSVTQPTMYARIDKLATVREQYAERLTADDIIDRTQSEQMMLDYRAALDAGKIVANHVRTGNGPLNGVDWSPYLNSHWTDASDTRVSSARISRLNAQLQETPPGFTIHPRIAK</sequence>
<evidence type="ECO:0000259" key="5">
    <source>
        <dbReference type="Pfam" id="PF00676"/>
    </source>
</evidence>
<dbReference type="InterPro" id="IPR011603">
    <property type="entry name" value="2oxoglutarate_DH_E1"/>
</dbReference>
<dbReference type="InterPro" id="IPR001017">
    <property type="entry name" value="DH_E1"/>
</dbReference>
<evidence type="ECO:0000256" key="3">
    <source>
        <dbReference type="ARBA" id="ARBA00023002"/>
    </source>
</evidence>
<dbReference type="EMBL" id="DLYI01000106">
    <property type="protein sequence ID" value="HAC27805.1"/>
    <property type="molecule type" value="Genomic_DNA"/>
</dbReference>
<keyword evidence="3 6" id="KW-0560">Oxidoreductase</keyword>
<dbReference type="Gene3D" id="3.40.50.970">
    <property type="match status" value="1"/>
</dbReference>
<feature type="non-terminal residue" evidence="6">
    <location>
        <position position="1"/>
    </location>
</feature>
<dbReference type="AlphaFoldDB" id="A0A3B8WMC8"/>
<organism evidence="6 7">
    <name type="scientific">Marinobacter nauticus</name>
    <name type="common">Marinobacter hydrocarbonoclasticus</name>
    <name type="synonym">Marinobacter aquaeolei</name>
    <dbReference type="NCBI Taxonomy" id="2743"/>
    <lineage>
        <taxon>Bacteria</taxon>
        <taxon>Pseudomonadati</taxon>
        <taxon>Pseudomonadota</taxon>
        <taxon>Gammaproteobacteria</taxon>
        <taxon>Pseudomonadales</taxon>
        <taxon>Marinobacteraceae</taxon>
        <taxon>Marinobacter</taxon>
    </lineage>
</organism>
<feature type="domain" description="Dehydrogenase E1 component" evidence="5">
    <location>
        <begin position="1"/>
        <end position="91"/>
    </location>
</feature>
<evidence type="ECO:0000313" key="6">
    <source>
        <dbReference type="EMBL" id="HAC27805.1"/>
    </source>
</evidence>
<dbReference type="GO" id="GO:0005829">
    <property type="term" value="C:cytosol"/>
    <property type="evidence" value="ECO:0007669"/>
    <property type="project" value="TreeGrafter"/>
</dbReference>
<dbReference type="Proteomes" id="UP000261325">
    <property type="component" value="Unassembled WGS sequence"/>
</dbReference>
<evidence type="ECO:0000256" key="4">
    <source>
        <dbReference type="ARBA" id="ARBA00023052"/>
    </source>
</evidence>
<gene>
    <name evidence="6" type="primary">sucA</name>
    <name evidence="6" type="ORF">DCF82_08330</name>
</gene>
<comment type="caution">
    <text evidence="6">The sequence shown here is derived from an EMBL/GenBank/DDBJ whole genome shotgun (WGS) entry which is preliminary data.</text>
</comment>
<dbReference type="SUPFAM" id="SSF52518">
    <property type="entry name" value="Thiamin diphosphate-binding fold (THDP-binding)"/>
    <property type="match status" value="1"/>
</dbReference>
<dbReference type="GO" id="GO:0006099">
    <property type="term" value="P:tricarboxylic acid cycle"/>
    <property type="evidence" value="ECO:0007669"/>
    <property type="project" value="TreeGrafter"/>
</dbReference>
<dbReference type="PANTHER" id="PTHR23152">
    <property type="entry name" value="2-OXOGLUTARATE DEHYDROGENASE"/>
    <property type="match status" value="1"/>
</dbReference>
<dbReference type="GO" id="GO:0030976">
    <property type="term" value="F:thiamine pyrophosphate binding"/>
    <property type="evidence" value="ECO:0007669"/>
    <property type="project" value="InterPro"/>
</dbReference>
<dbReference type="GO" id="GO:0045252">
    <property type="term" value="C:oxoglutarate dehydrogenase complex"/>
    <property type="evidence" value="ECO:0007669"/>
    <property type="project" value="TreeGrafter"/>
</dbReference>
<feature type="non-terminal residue" evidence="6">
    <location>
        <position position="156"/>
    </location>
</feature>
<reference evidence="6 7" key="1">
    <citation type="journal article" date="2018" name="Nat. Biotechnol.">
        <title>A standardized bacterial taxonomy based on genome phylogeny substantially revises the tree of life.</title>
        <authorList>
            <person name="Parks D.H."/>
            <person name="Chuvochina M."/>
            <person name="Waite D.W."/>
            <person name="Rinke C."/>
            <person name="Skarshewski A."/>
            <person name="Chaumeil P.A."/>
            <person name="Hugenholtz P."/>
        </authorList>
    </citation>
    <scope>NUCLEOTIDE SEQUENCE [LARGE SCALE GENOMIC DNA]</scope>
    <source>
        <strain evidence="6">UBA9049</strain>
    </source>
</reference>
<evidence type="ECO:0000313" key="7">
    <source>
        <dbReference type="Proteomes" id="UP000261325"/>
    </source>
</evidence>
<dbReference type="InterPro" id="IPR029061">
    <property type="entry name" value="THDP-binding"/>
</dbReference>